<protein>
    <submittedName>
        <fullName evidence="2">Uncharacterized protein</fullName>
    </submittedName>
</protein>
<dbReference type="EMBL" id="JAVFWL010000005">
    <property type="protein sequence ID" value="KAK6757841.1"/>
    <property type="molecule type" value="Genomic_DNA"/>
</dbReference>
<dbReference type="Proteomes" id="UP001303046">
    <property type="component" value="Unassembled WGS sequence"/>
</dbReference>
<reference evidence="2 3" key="1">
    <citation type="submission" date="2023-08" db="EMBL/GenBank/DDBJ databases">
        <title>A Necator americanus chromosomal reference genome.</title>
        <authorList>
            <person name="Ilik V."/>
            <person name="Petrzelkova K.J."/>
            <person name="Pardy F."/>
            <person name="Fuh T."/>
            <person name="Niatou-Singa F.S."/>
            <person name="Gouil Q."/>
            <person name="Baker L."/>
            <person name="Ritchie M.E."/>
            <person name="Jex A.R."/>
            <person name="Gazzola D."/>
            <person name="Li H."/>
            <person name="Toshio Fujiwara R."/>
            <person name="Zhan B."/>
            <person name="Aroian R.V."/>
            <person name="Pafco B."/>
            <person name="Schwarz E.M."/>
        </authorList>
    </citation>
    <scope>NUCLEOTIDE SEQUENCE [LARGE SCALE GENOMIC DNA]</scope>
    <source>
        <strain evidence="2 3">Aroian</strain>
        <tissue evidence="2">Whole animal</tissue>
    </source>
</reference>
<evidence type="ECO:0000313" key="2">
    <source>
        <dbReference type="EMBL" id="KAK6757841.1"/>
    </source>
</evidence>
<feature type="compositionally biased region" description="Low complexity" evidence="1">
    <location>
        <begin position="160"/>
        <end position="174"/>
    </location>
</feature>
<organism evidence="2 3">
    <name type="scientific">Necator americanus</name>
    <name type="common">Human hookworm</name>
    <dbReference type="NCBI Taxonomy" id="51031"/>
    <lineage>
        <taxon>Eukaryota</taxon>
        <taxon>Metazoa</taxon>
        <taxon>Ecdysozoa</taxon>
        <taxon>Nematoda</taxon>
        <taxon>Chromadorea</taxon>
        <taxon>Rhabditida</taxon>
        <taxon>Rhabditina</taxon>
        <taxon>Rhabditomorpha</taxon>
        <taxon>Strongyloidea</taxon>
        <taxon>Ancylostomatidae</taxon>
        <taxon>Bunostominae</taxon>
        <taxon>Necator</taxon>
    </lineage>
</organism>
<feature type="region of interest" description="Disordered" evidence="1">
    <location>
        <begin position="149"/>
        <end position="174"/>
    </location>
</feature>
<evidence type="ECO:0000313" key="3">
    <source>
        <dbReference type="Proteomes" id="UP001303046"/>
    </source>
</evidence>
<feature type="compositionally biased region" description="Polar residues" evidence="1">
    <location>
        <begin position="338"/>
        <end position="347"/>
    </location>
</feature>
<evidence type="ECO:0000256" key="1">
    <source>
        <dbReference type="SAM" id="MobiDB-lite"/>
    </source>
</evidence>
<comment type="caution">
    <text evidence="2">The sequence shown here is derived from an EMBL/GenBank/DDBJ whole genome shotgun (WGS) entry which is preliminary data.</text>
</comment>
<accession>A0ABR1E7W3</accession>
<gene>
    <name evidence="2" type="primary">Necator_chrV.g20371</name>
    <name evidence="2" type="ORF">RB195_015579</name>
</gene>
<feature type="region of interest" description="Disordered" evidence="1">
    <location>
        <begin position="333"/>
        <end position="355"/>
    </location>
</feature>
<name>A0ABR1E7W3_NECAM</name>
<proteinExistence type="predicted"/>
<feature type="region of interest" description="Disordered" evidence="1">
    <location>
        <begin position="194"/>
        <end position="218"/>
    </location>
</feature>
<sequence length="667" mass="74227">MALLPVHAFPGALFLEARMLGQPAEIVSQIGLSIDAPECSVALFSRASGVLLVAGVGSYCAYRICTKYLGSRFVWMLLESARFDNIATADRRLLYASGFPDEDERDDMFDDKRSRCTDSRTPSEMSIIRLSRYPRKSRGLFAIRQPKSGREGVLRRPSTSDQSGRSRGFSSSMSDRSASLRIVFEGQQDCWEDEFAAGDPQPGPSIISRVPLSPSKMAPSASVGDLGSVFDDVLSMSSAVEQSDLPYDEVVESDDPIHDDLMRMKCMGDSKYMYRSVIVASSEFGSDAGSYGGSVMSSKSNLQELRKRFSKAMDPQGLWDLTQETPSTSRLKVEPNEMTDSGFSRSTQSKHSHEHRSLFDSAIGGELYSSEDESVDKPEKHVLIPLRESDAISLVSLEWCDDGLRERDGVANGVGGDLNTDFASSRESVAGSSKSPPFSVCTLHRPKDSRDLMVYACEKFQPYSPQFKKIQHLYHRRRLRRIGPSPRTADETLRLFMSCALYHGYNILQKPSSAVEKRFDSCASECNFLHRWSGATLEQMREDLHCLSDTKFLQSSPVNESQTRALALLVVLAARDVYNGKLCGDASCSWFSKDSPADVMMQFERNLPLDETCWRLLGSCCDVSVEVLDFSTQRTETIRFGVAPKCITWLRVSQSSAPQPLFYVPDD</sequence>
<keyword evidence="3" id="KW-1185">Reference proteome</keyword>